<dbReference type="EMBL" id="BDEQ01000001">
    <property type="protein sequence ID" value="GAT94565.1"/>
    <property type="molecule type" value="Genomic_DNA"/>
</dbReference>
<name>A0A175JM31_ENTHI</name>
<organism evidence="2 3">
    <name type="scientific">Entamoeba histolytica</name>
    <dbReference type="NCBI Taxonomy" id="5759"/>
    <lineage>
        <taxon>Eukaryota</taxon>
        <taxon>Amoebozoa</taxon>
        <taxon>Evosea</taxon>
        <taxon>Archamoebae</taxon>
        <taxon>Mastigamoebida</taxon>
        <taxon>Entamoebidae</taxon>
        <taxon>Entamoeba</taxon>
    </lineage>
</organism>
<dbReference type="VEuPathDB" id="AmoebaDB:EHI5A_189060"/>
<dbReference type="eggNOG" id="ENOG502RHJQ">
    <property type="taxonomic scope" value="Eukaryota"/>
</dbReference>
<gene>
    <name evidence="2" type="ORF">CL6EHI_004950</name>
</gene>
<feature type="transmembrane region" description="Helical" evidence="1">
    <location>
        <begin position="6"/>
        <end position="25"/>
    </location>
</feature>
<evidence type="ECO:0000313" key="2">
    <source>
        <dbReference type="EMBL" id="GAT94565.1"/>
    </source>
</evidence>
<evidence type="ECO:0000256" key="1">
    <source>
        <dbReference type="SAM" id="Phobius"/>
    </source>
</evidence>
<evidence type="ECO:0000313" key="3">
    <source>
        <dbReference type="Proteomes" id="UP000078387"/>
    </source>
</evidence>
<dbReference type="VEuPathDB" id="AmoebaDB:EHI7A_174750"/>
<proteinExistence type="predicted"/>
<keyword evidence="1" id="KW-1133">Transmembrane helix</keyword>
<reference evidence="2 3" key="1">
    <citation type="submission" date="2016-05" db="EMBL/GenBank/DDBJ databases">
        <title>First whole genome sequencing of Entamoeba histolytica HM1:IMSS-clone-6.</title>
        <authorList>
            <person name="Mukherjee Avik.K."/>
            <person name="Izumyama S."/>
            <person name="Nakada-Tsukui K."/>
            <person name="Nozaki T."/>
        </authorList>
    </citation>
    <scope>NUCLEOTIDE SEQUENCE [LARGE SCALE GENOMIC DNA]</scope>
    <source>
        <strain evidence="2 3">HM1:IMSS clone 6</strain>
    </source>
</reference>
<dbReference type="AlphaFoldDB" id="A0A175JM31"/>
<dbReference type="VEuPathDB" id="AmoebaDB:KM1_275290"/>
<comment type="caution">
    <text evidence="2">The sequence shown here is derived from an EMBL/GenBank/DDBJ whole genome shotgun (WGS) entry which is preliminary data.</text>
</comment>
<keyword evidence="1" id="KW-0812">Transmembrane</keyword>
<feature type="transmembrane region" description="Helical" evidence="1">
    <location>
        <begin position="115"/>
        <end position="134"/>
    </location>
</feature>
<dbReference type="VEuPathDB" id="AmoebaDB:EHI8A_200680"/>
<dbReference type="VEuPathDB" id="AmoebaDB:EHI_004950"/>
<protein>
    <submittedName>
        <fullName evidence="2">Uncharacterized protein</fullName>
    </submittedName>
</protein>
<dbReference type="Proteomes" id="UP000078387">
    <property type="component" value="Unassembled WGS sequence"/>
</dbReference>
<accession>A0A175JM31</accession>
<keyword evidence="1" id="KW-0472">Membrane</keyword>
<sequence length="135" mass="15541">MNKIVAIGLMLFSSITLFFGMTPMIEQPKNIKKIIIYPESLNNTRIKIIKKELNATFTKNTTDSIKSTINTTITQQTNTSFQKIQNSSHYENKPFTTTNIYTLIKLIIKERNIRLVGLSVILSTIFTYLTLWLFS</sequence>